<comment type="catalytic activity">
    <reaction evidence="14 15">
        <text>DNA(n) + a 2'-deoxyribonucleoside 5'-triphosphate = DNA(n+1) + diphosphate</text>
        <dbReference type="Rhea" id="RHEA:22508"/>
        <dbReference type="Rhea" id="RHEA-COMP:17339"/>
        <dbReference type="Rhea" id="RHEA-COMP:17340"/>
        <dbReference type="ChEBI" id="CHEBI:33019"/>
        <dbReference type="ChEBI" id="CHEBI:61560"/>
        <dbReference type="ChEBI" id="CHEBI:173112"/>
        <dbReference type="EC" id="2.7.7.7"/>
    </reaction>
</comment>
<dbReference type="PANTHER" id="PTHR11076:SF33">
    <property type="entry name" value="DNA POLYMERASE KAPPA"/>
    <property type="match status" value="1"/>
</dbReference>
<dbReference type="GO" id="GO:0009432">
    <property type="term" value="P:SOS response"/>
    <property type="evidence" value="ECO:0007669"/>
    <property type="project" value="UniProtKB-ARBA"/>
</dbReference>
<comment type="subunit">
    <text evidence="15">Monomer.</text>
</comment>
<evidence type="ECO:0000256" key="2">
    <source>
        <dbReference type="ARBA" id="ARBA00010945"/>
    </source>
</evidence>
<dbReference type="GO" id="GO:0006261">
    <property type="term" value="P:DNA-templated DNA replication"/>
    <property type="evidence" value="ECO:0007669"/>
    <property type="project" value="UniProtKB-UniRule"/>
</dbReference>
<dbReference type="InterPro" id="IPR043502">
    <property type="entry name" value="DNA/RNA_pol_sf"/>
</dbReference>
<dbReference type="GO" id="GO:0005829">
    <property type="term" value="C:cytosol"/>
    <property type="evidence" value="ECO:0007669"/>
    <property type="project" value="TreeGrafter"/>
</dbReference>
<gene>
    <name evidence="15" type="primary">dinB</name>
    <name evidence="17" type="ORF">MEG1DRAFT_02355</name>
</gene>
<feature type="site" description="Substrate discrimination" evidence="15">
    <location>
        <position position="13"/>
    </location>
</feature>
<keyword evidence="6 15" id="KW-0548">Nucleotidyltransferase</keyword>
<dbReference type="HAMAP" id="MF_01113">
    <property type="entry name" value="DNApol_IV"/>
    <property type="match status" value="1"/>
</dbReference>
<evidence type="ECO:0000256" key="6">
    <source>
        <dbReference type="ARBA" id="ARBA00022695"/>
    </source>
</evidence>
<dbReference type="PROSITE" id="PS50173">
    <property type="entry name" value="UMUC"/>
    <property type="match status" value="1"/>
</dbReference>
<keyword evidence="13 15" id="KW-0234">DNA repair</keyword>
<comment type="function">
    <text evidence="15">Poorly processive, error-prone DNA polymerase involved in untargeted mutagenesis. Copies undamaged DNA at stalled replication forks, which arise in vivo from mismatched or misaligned primer ends. These misaligned primers can be extended by PolIV. Exhibits no 3'-5' exonuclease (proofreading) activity. May be involved in translesional synthesis, in conjunction with the beta clamp from PolIII.</text>
</comment>
<evidence type="ECO:0000256" key="8">
    <source>
        <dbReference type="ARBA" id="ARBA00022723"/>
    </source>
</evidence>
<dbReference type="GO" id="GO:0042276">
    <property type="term" value="P:error-prone translesion synthesis"/>
    <property type="evidence" value="ECO:0007669"/>
    <property type="project" value="TreeGrafter"/>
</dbReference>
<keyword evidence="11 15" id="KW-0239">DNA-directed DNA polymerase</keyword>
<feature type="binding site" evidence="15">
    <location>
        <position position="103"/>
    </location>
    <ligand>
        <name>Mg(2+)</name>
        <dbReference type="ChEBI" id="CHEBI:18420"/>
    </ligand>
</feature>
<evidence type="ECO:0000256" key="14">
    <source>
        <dbReference type="ARBA" id="ARBA00049244"/>
    </source>
</evidence>
<dbReference type="Gene3D" id="3.30.1490.100">
    <property type="entry name" value="DNA polymerase, Y-family, little finger domain"/>
    <property type="match status" value="1"/>
</dbReference>
<keyword evidence="7 15" id="KW-0235">DNA replication</keyword>
<evidence type="ECO:0000259" key="16">
    <source>
        <dbReference type="PROSITE" id="PS50173"/>
    </source>
</evidence>
<dbReference type="InterPro" id="IPR022880">
    <property type="entry name" value="DNApol_IV"/>
</dbReference>
<comment type="similarity">
    <text evidence="2 15">Belongs to the DNA polymerase type-Y family.</text>
</comment>
<dbReference type="InterPro" id="IPR001126">
    <property type="entry name" value="UmuC"/>
</dbReference>
<dbReference type="FunFam" id="3.30.1490.100:FF:000002">
    <property type="entry name" value="DNA polymerase IV"/>
    <property type="match status" value="1"/>
</dbReference>
<dbReference type="InterPro" id="IPR017961">
    <property type="entry name" value="DNA_pol_Y-fam_little_finger"/>
</dbReference>
<dbReference type="PANTHER" id="PTHR11076">
    <property type="entry name" value="DNA REPAIR POLYMERASE UMUC / TRANSFERASE FAMILY MEMBER"/>
    <property type="match status" value="1"/>
</dbReference>
<dbReference type="Gene3D" id="3.30.70.270">
    <property type="match status" value="1"/>
</dbReference>
<dbReference type="PATRIC" id="fig|1393735.3.peg.2419"/>
<dbReference type="InterPro" id="IPR043128">
    <property type="entry name" value="Rev_trsase/Diguanyl_cyclase"/>
</dbReference>
<dbReference type="EC" id="2.7.7.7" evidence="15"/>
<dbReference type="Pfam" id="PF21999">
    <property type="entry name" value="IMS_HHH_1"/>
    <property type="match status" value="1"/>
</dbReference>
<evidence type="ECO:0000256" key="15">
    <source>
        <dbReference type="HAMAP-Rule" id="MF_01113"/>
    </source>
</evidence>
<evidence type="ECO:0000313" key="18">
    <source>
        <dbReference type="Proteomes" id="UP000028002"/>
    </source>
</evidence>
<dbReference type="GO" id="GO:0006281">
    <property type="term" value="P:DNA repair"/>
    <property type="evidence" value="ECO:0007669"/>
    <property type="project" value="UniProtKB-UniRule"/>
</dbReference>
<dbReference type="Proteomes" id="UP000028002">
    <property type="component" value="Unassembled WGS sequence"/>
</dbReference>
<evidence type="ECO:0000256" key="10">
    <source>
        <dbReference type="ARBA" id="ARBA00022842"/>
    </source>
</evidence>
<comment type="cofactor">
    <cofactor evidence="15">
        <name>Mg(2+)</name>
        <dbReference type="ChEBI" id="CHEBI:18420"/>
    </cofactor>
    <text evidence="15">Binds 2 magnesium ions per subunit.</text>
</comment>
<evidence type="ECO:0000313" key="17">
    <source>
        <dbReference type="EMBL" id="KER02948.1"/>
    </source>
</evidence>
<evidence type="ECO:0000256" key="12">
    <source>
        <dbReference type="ARBA" id="ARBA00023125"/>
    </source>
</evidence>
<dbReference type="InterPro" id="IPR036775">
    <property type="entry name" value="DNA_pol_Y-fam_lit_finger_sf"/>
</dbReference>
<comment type="subcellular location">
    <subcellularLocation>
        <location evidence="1 15">Cytoplasm</location>
    </subcellularLocation>
</comment>
<dbReference type="Pfam" id="PF00817">
    <property type="entry name" value="IMS"/>
    <property type="match status" value="1"/>
</dbReference>
<dbReference type="EMBL" id="JGVH01000038">
    <property type="protein sequence ID" value="KER02948.1"/>
    <property type="molecule type" value="Genomic_DNA"/>
</dbReference>
<dbReference type="InterPro" id="IPR053848">
    <property type="entry name" value="IMS_HHH_1"/>
</dbReference>
<dbReference type="SUPFAM" id="SSF100879">
    <property type="entry name" value="Lesion bypass DNA polymerase (Y-family), little finger domain"/>
    <property type="match status" value="1"/>
</dbReference>
<evidence type="ECO:0000256" key="3">
    <source>
        <dbReference type="ARBA" id="ARBA00022457"/>
    </source>
</evidence>
<feature type="binding site" evidence="15">
    <location>
        <position position="8"/>
    </location>
    <ligand>
        <name>Mg(2+)</name>
        <dbReference type="ChEBI" id="CHEBI:18420"/>
    </ligand>
</feature>
<evidence type="ECO:0000256" key="13">
    <source>
        <dbReference type="ARBA" id="ARBA00023204"/>
    </source>
</evidence>
<dbReference type="Gene3D" id="3.40.1170.60">
    <property type="match status" value="1"/>
</dbReference>
<dbReference type="RefSeq" id="WP_036839267.1">
    <property type="nucleotide sequence ID" value="NZ_CAWLUD010000038.1"/>
</dbReference>
<organism evidence="17 18">
    <name type="scientific">Photorhabdus temperata subsp. temperata Meg1</name>
    <dbReference type="NCBI Taxonomy" id="1393735"/>
    <lineage>
        <taxon>Bacteria</taxon>
        <taxon>Pseudomonadati</taxon>
        <taxon>Pseudomonadota</taxon>
        <taxon>Gammaproteobacteria</taxon>
        <taxon>Enterobacterales</taxon>
        <taxon>Morganellaceae</taxon>
        <taxon>Photorhabdus</taxon>
    </lineage>
</organism>
<dbReference type="Pfam" id="PF11799">
    <property type="entry name" value="IMS_C"/>
    <property type="match status" value="1"/>
</dbReference>
<protein>
    <recommendedName>
        <fullName evidence="15">DNA polymerase IV</fullName>
        <shortName evidence="15">Pol IV</shortName>
        <ecNumber evidence="15">2.7.7.7</ecNumber>
    </recommendedName>
</protein>
<keyword evidence="3 15" id="KW-0515">Mutator protein</keyword>
<evidence type="ECO:0000256" key="1">
    <source>
        <dbReference type="ARBA" id="ARBA00004496"/>
    </source>
</evidence>
<keyword evidence="9 15" id="KW-0227">DNA damage</keyword>
<dbReference type="Gene3D" id="1.10.150.20">
    <property type="entry name" value="5' to 3' exonuclease, C-terminal subdomain"/>
    <property type="match status" value="1"/>
</dbReference>
<dbReference type="CDD" id="cd03586">
    <property type="entry name" value="PolY_Pol_IV_kappa"/>
    <property type="match status" value="1"/>
</dbReference>
<comment type="caution">
    <text evidence="17">The sequence shown here is derived from an EMBL/GenBank/DDBJ whole genome shotgun (WGS) entry which is preliminary data.</text>
</comment>
<evidence type="ECO:0000256" key="9">
    <source>
        <dbReference type="ARBA" id="ARBA00022763"/>
    </source>
</evidence>
<dbReference type="GO" id="GO:0000287">
    <property type="term" value="F:magnesium ion binding"/>
    <property type="evidence" value="ECO:0007669"/>
    <property type="project" value="UniProtKB-UniRule"/>
</dbReference>
<dbReference type="InterPro" id="IPR050116">
    <property type="entry name" value="DNA_polymerase-Y"/>
</dbReference>
<proteinExistence type="inferred from homology"/>
<dbReference type="SUPFAM" id="SSF56672">
    <property type="entry name" value="DNA/RNA polymerases"/>
    <property type="match status" value="1"/>
</dbReference>
<dbReference type="FunFam" id="3.40.1170.60:FF:000001">
    <property type="entry name" value="DNA polymerase IV"/>
    <property type="match status" value="1"/>
</dbReference>
<dbReference type="AlphaFoldDB" id="A0A081RW95"/>
<feature type="active site" evidence="15">
    <location>
        <position position="104"/>
    </location>
</feature>
<dbReference type="FunFam" id="3.30.70.270:FF:000002">
    <property type="entry name" value="DNA polymerase IV"/>
    <property type="match status" value="1"/>
</dbReference>
<accession>A0A081RW95</accession>
<reference evidence="17 18" key="1">
    <citation type="submission" date="2014-03" db="EMBL/GenBank/DDBJ databases">
        <title>Draft Genome of Photorhabdus temperata Meg1.</title>
        <authorList>
            <person name="Hurst S.G.IV."/>
            <person name="Morris K."/>
            <person name="Thomas K."/>
            <person name="Tisa L.S."/>
        </authorList>
    </citation>
    <scope>NUCLEOTIDE SEQUENCE [LARGE SCALE GENOMIC DNA]</scope>
    <source>
        <strain evidence="17 18">Meg1</strain>
    </source>
</reference>
<keyword evidence="12 15" id="KW-0238">DNA-binding</keyword>
<dbReference type="NCBIfam" id="NF002677">
    <property type="entry name" value="PRK02406.1"/>
    <property type="match status" value="1"/>
</dbReference>
<evidence type="ECO:0000256" key="7">
    <source>
        <dbReference type="ARBA" id="ARBA00022705"/>
    </source>
</evidence>
<dbReference type="GO" id="GO:0003887">
    <property type="term" value="F:DNA-directed DNA polymerase activity"/>
    <property type="evidence" value="ECO:0007669"/>
    <property type="project" value="UniProtKB-UniRule"/>
</dbReference>
<feature type="domain" description="UmuC" evidence="16">
    <location>
        <begin position="4"/>
        <end position="185"/>
    </location>
</feature>
<keyword evidence="4 15" id="KW-0963">Cytoplasm</keyword>
<dbReference type="GO" id="GO:0003684">
    <property type="term" value="F:damaged DNA binding"/>
    <property type="evidence" value="ECO:0007669"/>
    <property type="project" value="InterPro"/>
</dbReference>
<evidence type="ECO:0000256" key="5">
    <source>
        <dbReference type="ARBA" id="ARBA00022679"/>
    </source>
</evidence>
<name>A0A081RW95_PHOTE</name>
<evidence type="ECO:0000256" key="11">
    <source>
        <dbReference type="ARBA" id="ARBA00022932"/>
    </source>
</evidence>
<keyword evidence="8 15" id="KW-0479">Metal-binding</keyword>
<sequence length="351" mass="39998">MRKFIHVDMDCFFAAIEMRDNPSLRSIPIAIGGSIENRGVICTANYPARQFGIHSAMSTARALKLCPQLKVIPARMEVYEEVSLYINQIFSHYTNLVEPLSLDEAYLDVTDCHYCHGSATLIAQEIRQSIFNELQLTASAGVAPVKFLSKIASDLNKPNGQFVITPEQVDQFVLSLPLRKIPGIGPKTEKRLLEMGLKSCADVRQYNFAAFIKEFGKFGLMIWQRCHGLDDSAVCTEPPRKSVGVEMTLPKDIHEWEECKTIIEHLYPELTRRLEKCNPDLRISRQGVKFKFDDFHLTTHEHIYLVLDLADLLAIAQNTWESRREGRGVRLVGLHVALQDPQVERQLVFEW</sequence>
<keyword evidence="10 15" id="KW-0460">Magnesium</keyword>
<evidence type="ECO:0000256" key="4">
    <source>
        <dbReference type="ARBA" id="ARBA00022490"/>
    </source>
</evidence>
<keyword evidence="5 15" id="KW-0808">Transferase</keyword>